<evidence type="ECO:0000313" key="2">
    <source>
        <dbReference type="EMBL" id="SFO91917.1"/>
    </source>
</evidence>
<gene>
    <name evidence="2" type="ORF">SAMN05421810_101394</name>
</gene>
<dbReference type="RefSeq" id="WP_243859499.1">
    <property type="nucleotide sequence ID" value="NZ_FOWW01000001.1"/>
</dbReference>
<feature type="compositionally biased region" description="Basic and acidic residues" evidence="1">
    <location>
        <begin position="9"/>
        <end position="20"/>
    </location>
</feature>
<dbReference type="EMBL" id="FOWW01000001">
    <property type="protein sequence ID" value="SFO91917.1"/>
    <property type="molecule type" value="Genomic_DNA"/>
</dbReference>
<name>A0A1I5L3P7_9PSEU</name>
<dbReference type="Proteomes" id="UP000198727">
    <property type="component" value="Unassembled WGS sequence"/>
</dbReference>
<organism evidence="2 3">
    <name type="scientific">Amycolatopsis arida</name>
    <dbReference type="NCBI Taxonomy" id="587909"/>
    <lineage>
        <taxon>Bacteria</taxon>
        <taxon>Bacillati</taxon>
        <taxon>Actinomycetota</taxon>
        <taxon>Actinomycetes</taxon>
        <taxon>Pseudonocardiales</taxon>
        <taxon>Pseudonocardiaceae</taxon>
        <taxon>Amycolatopsis</taxon>
    </lineage>
</organism>
<evidence type="ECO:0008006" key="4">
    <source>
        <dbReference type="Google" id="ProtNLM"/>
    </source>
</evidence>
<accession>A0A1I5L3P7</accession>
<sequence>MNDPIGDAVPHDRDDAHDPDAVETDPAALSSSEDLDQDRLRLDPLEEGVEPPENYAVGDRWGTTHMEQQYREPLEERVEQEQPDVRPPDVPERPIAATPADQLDQSVDDALPEEQRIAPGEEPLDLPTADAREEGRRADEAGGSVAEALRTPDREAE</sequence>
<reference evidence="3" key="1">
    <citation type="submission" date="2016-10" db="EMBL/GenBank/DDBJ databases">
        <authorList>
            <person name="Varghese N."/>
            <person name="Submissions S."/>
        </authorList>
    </citation>
    <scope>NUCLEOTIDE SEQUENCE [LARGE SCALE GENOMIC DNA]</scope>
    <source>
        <strain evidence="3">CGMCC 4.5579</strain>
    </source>
</reference>
<keyword evidence="3" id="KW-1185">Reference proteome</keyword>
<feature type="region of interest" description="Disordered" evidence="1">
    <location>
        <begin position="1"/>
        <end position="157"/>
    </location>
</feature>
<dbReference type="STRING" id="587909.SAMN05421810_101394"/>
<proteinExistence type="predicted"/>
<feature type="compositionally biased region" description="Basic and acidic residues" evidence="1">
    <location>
        <begin position="130"/>
        <end position="140"/>
    </location>
</feature>
<evidence type="ECO:0000313" key="3">
    <source>
        <dbReference type="Proteomes" id="UP000198727"/>
    </source>
</evidence>
<feature type="compositionally biased region" description="Basic and acidic residues" evidence="1">
    <location>
        <begin position="68"/>
        <end position="92"/>
    </location>
</feature>
<dbReference type="AlphaFoldDB" id="A0A1I5L3P7"/>
<evidence type="ECO:0000256" key="1">
    <source>
        <dbReference type="SAM" id="MobiDB-lite"/>
    </source>
</evidence>
<protein>
    <recommendedName>
        <fullName evidence="4">DUF5709 domain-containing protein</fullName>
    </recommendedName>
</protein>